<protein>
    <submittedName>
        <fullName evidence="2">Uncharacterized protein</fullName>
    </submittedName>
</protein>
<organism evidence="2 3">
    <name type="scientific">Streptomyces globosus</name>
    <dbReference type="NCBI Taxonomy" id="68209"/>
    <lineage>
        <taxon>Bacteria</taxon>
        <taxon>Bacillati</taxon>
        <taxon>Actinomycetota</taxon>
        <taxon>Actinomycetes</taxon>
        <taxon>Kitasatosporales</taxon>
        <taxon>Streptomycetaceae</taxon>
        <taxon>Streptomyces</taxon>
    </lineage>
</organism>
<evidence type="ECO:0000313" key="3">
    <source>
        <dbReference type="Proteomes" id="UP000252004"/>
    </source>
</evidence>
<reference evidence="2 3" key="1">
    <citation type="submission" date="2018-01" db="EMBL/GenBank/DDBJ databases">
        <title>Draft genome Sequence of streptomyces globosus LZH-48.</title>
        <authorList>
            <person name="Ran K."/>
            <person name="Li Z."/>
            <person name="Wei S."/>
            <person name="Dong R."/>
        </authorList>
    </citation>
    <scope>NUCLEOTIDE SEQUENCE [LARGE SCALE GENOMIC DNA]</scope>
    <source>
        <strain evidence="2 3">LZH-48</strain>
    </source>
</reference>
<gene>
    <name evidence="2" type="ORF">C0216_16240</name>
</gene>
<evidence type="ECO:0000313" key="2">
    <source>
        <dbReference type="EMBL" id="AXE24792.1"/>
    </source>
</evidence>
<dbReference type="AlphaFoldDB" id="A0A344U1M1"/>
<dbReference type="EMBL" id="CP030862">
    <property type="protein sequence ID" value="AXE24792.1"/>
    <property type="molecule type" value="Genomic_DNA"/>
</dbReference>
<proteinExistence type="predicted"/>
<dbReference type="OrthoDB" id="3295683at2"/>
<accession>A0A344U1M1</accession>
<name>A0A344U1M1_9ACTN</name>
<evidence type="ECO:0000256" key="1">
    <source>
        <dbReference type="SAM" id="MobiDB-lite"/>
    </source>
</evidence>
<dbReference type="Proteomes" id="UP000252004">
    <property type="component" value="Chromosome"/>
</dbReference>
<feature type="region of interest" description="Disordered" evidence="1">
    <location>
        <begin position="95"/>
        <end position="136"/>
    </location>
</feature>
<sequence>MTATPDPDRRTAVDAEFRIDHLRAVDETRATAAVRCTHGPVRLGARFHRLRDAAAPIDLVLTRILFYGRPVDALDPACTALVTLRGAGTTLLAPGAGAGPPTIQGANPPPCAGPSRAPRARTERRSLLHGATQYSP</sequence>
<dbReference type="KEGG" id="sgz:C0216_16240"/>
<dbReference type="RefSeq" id="WP_114055981.1">
    <property type="nucleotide sequence ID" value="NZ_CP030862.1"/>
</dbReference>
<keyword evidence="3" id="KW-1185">Reference proteome</keyword>